<evidence type="ECO:0000313" key="15">
    <source>
        <dbReference type="EMBL" id="MFB9231036.1"/>
    </source>
</evidence>
<feature type="domain" description="ATP-grasp" evidence="14">
    <location>
        <begin position="107"/>
        <end position="312"/>
    </location>
</feature>
<dbReference type="InterPro" id="IPR013815">
    <property type="entry name" value="ATP_grasp_subdomain_1"/>
</dbReference>
<evidence type="ECO:0000313" key="16">
    <source>
        <dbReference type="Proteomes" id="UP001589683"/>
    </source>
</evidence>
<dbReference type="PROSITE" id="PS00184">
    <property type="entry name" value="GARS"/>
    <property type="match status" value="1"/>
</dbReference>
<sequence>MNILILGGGGREHALAWAIKQNPKCDRLIVAPGNAGIAEIAECASLDIMDGAAVAVFAEENTVDFVVVGPEAPLAEGVADAVRAAGILCFGPSVEAAKLEASKSFTKEICDAAKAPTAAYARFTDAEAAKAYIHKEGAPIVVKADGLAAGKGVIVAMEEANALDAIDDMFGGEFGEAGAEVVIEEFMDGEEASFFVLCDGKTALPIGTAQDHKRAYDGDEGPNTGGMGAYSPAPVMNDAVVAKAMDEIILPSIAEMTRRGTPFQGILFAGLMIKDGQPRLVEYNVRFGDPECQVLMMRLGAQMLDLLLACAEGRLNEARVNWADDHALSVVMAAKGYPGAYEKGSVISGLGCLPETSSEMVFHAGTSERDGKTVATGGRVLNVTARGASLSEARDRAYAMVEQIDWPEGFCRSDIGWRGL</sequence>
<evidence type="ECO:0000256" key="13">
    <source>
        <dbReference type="PROSITE-ProRule" id="PRU00409"/>
    </source>
</evidence>
<dbReference type="SMART" id="SM01209">
    <property type="entry name" value="GARS_A"/>
    <property type="match status" value="1"/>
</dbReference>
<evidence type="ECO:0000256" key="9">
    <source>
        <dbReference type="ARBA" id="ARBA00038345"/>
    </source>
</evidence>
<dbReference type="SMART" id="SM01210">
    <property type="entry name" value="GARS_C"/>
    <property type="match status" value="1"/>
</dbReference>
<dbReference type="Pfam" id="PF02844">
    <property type="entry name" value="GARS_N"/>
    <property type="match status" value="1"/>
</dbReference>
<dbReference type="NCBIfam" id="TIGR00877">
    <property type="entry name" value="purD"/>
    <property type="match status" value="1"/>
</dbReference>
<dbReference type="InterPro" id="IPR020560">
    <property type="entry name" value="PRibGlycinamide_synth_C-dom"/>
</dbReference>
<comment type="cofactor">
    <cofactor evidence="2">
        <name>Mg(2+)</name>
        <dbReference type="ChEBI" id="CHEBI:18420"/>
    </cofactor>
</comment>
<name>A0ABV5JC53_9RHOB</name>
<keyword evidence="16" id="KW-1185">Reference proteome</keyword>
<dbReference type="Gene3D" id="3.40.50.20">
    <property type="match status" value="1"/>
</dbReference>
<dbReference type="InterPro" id="IPR020562">
    <property type="entry name" value="PRibGlycinamide_synth_N"/>
</dbReference>
<keyword evidence="8 13" id="KW-0067">ATP-binding</keyword>
<dbReference type="PANTHER" id="PTHR43472:SF1">
    <property type="entry name" value="PHOSPHORIBOSYLAMINE--GLYCINE LIGASE, CHLOROPLASTIC"/>
    <property type="match status" value="1"/>
</dbReference>
<evidence type="ECO:0000259" key="14">
    <source>
        <dbReference type="PROSITE" id="PS50975"/>
    </source>
</evidence>
<dbReference type="Gene3D" id="3.30.470.20">
    <property type="entry name" value="ATP-grasp fold, B domain"/>
    <property type="match status" value="1"/>
</dbReference>
<evidence type="ECO:0000256" key="10">
    <source>
        <dbReference type="ARBA" id="ARBA00042242"/>
    </source>
</evidence>
<dbReference type="Pfam" id="PF01071">
    <property type="entry name" value="GARS_A"/>
    <property type="match status" value="1"/>
</dbReference>
<dbReference type="Pfam" id="PF02843">
    <property type="entry name" value="GARS_C"/>
    <property type="match status" value="1"/>
</dbReference>
<gene>
    <name evidence="12 15" type="primary">purD</name>
    <name evidence="15" type="ORF">ACFFUT_04445</name>
</gene>
<evidence type="ECO:0000256" key="1">
    <source>
        <dbReference type="ARBA" id="ARBA00001936"/>
    </source>
</evidence>
<dbReference type="InterPro" id="IPR000115">
    <property type="entry name" value="PRibGlycinamide_synth"/>
</dbReference>
<dbReference type="GO" id="GO:0004637">
    <property type="term" value="F:phosphoribosylamine-glycine ligase activity"/>
    <property type="evidence" value="ECO:0007669"/>
    <property type="project" value="UniProtKB-EC"/>
</dbReference>
<protein>
    <recommendedName>
        <fullName evidence="4 12">Phosphoribosylamine--glycine ligase</fullName>
        <ecNumber evidence="4 12">6.3.4.13</ecNumber>
    </recommendedName>
    <alternativeName>
        <fullName evidence="12">GARS</fullName>
    </alternativeName>
    <alternativeName>
        <fullName evidence="10 12">Glycinamide ribonucleotide synthetase</fullName>
    </alternativeName>
    <alternativeName>
        <fullName evidence="11 12">Phosphoribosylglycinamide synthetase</fullName>
    </alternativeName>
</protein>
<comment type="similarity">
    <text evidence="9 12">Belongs to the GARS family.</text>
</comment>
<dbReference type="PROSITE" id="PS50975">
    <property type="entry name" value="ATP_GRASP"/>
    <property type="match status" value="1"/>
</dbReference>
<dbReference type="InterPro" id="IPR011761">
    <property type="entry name" value="ATP-grasp"/>
</dbReference>
<keyword evidence="6 13" id="KW-0547">Nucleotide-binding</keyword>
<dbReference type="Gene3D" id="3.90.600.10">
    <property type="entry name" value="Phosphoribosylglycinamide synthetase, C-terminal domain"/>
    <property type="match status" value="1"/>
</dbReference>
<dbReference type="SUPFAM" id="SSF56059">
    <property type="entry name" value="Glutathione synthetase ATP-binding domain-like"/>
    <property type="match status" value="1"/>
</dbReference>
<evidence type="ECO:0000256" key="4">
    <source>
        <dbReference type="ARBA" id="ARBA00013255"/>
    </source>
</evidence>
<evidence type="ECO:0000256" key="2">
    <source>
        <dbReference type="ARBA" id="ARBA00001946"/>
    </source>
</evidence>
<evidence type="ECO:0000256" key="7">
    <source>
        <dbReference type="ARBA" id="ARBA00022755"/>
    </source>
</evidence>
<comment type="pathway">
    <text evidence="3 12">Purine metabolism; IMP biosynthesis via de novo pathway; N(1)-(5-phospho-D-ribosyl)glycinamide from 5-phospho-alpha-D-ribose 1-diphosphate: step 2/2.</text>
</comment>
<evidence type="ECO:0000256" key="12">
    <source>
        <dbReference type="HAMAP-Rule" id="MF_00138"/>
    </source>
</evidence>
<evidence type="ECO:0000256" key="11">
    <source>
        <dbReference type="ARBA" id="ARBA00042864"/>
    </source>
</evidence>
<dbReference type="EC" id="6.3.4.13" evidence="4 12"/>
<dbReference type="SUPFAM" id="SSF52440">
    <property type="entry name" value="PreATP-grasp domain"/>
    <property type="match status" value="1"/>
</dbReference>
<keyword evidence="5 12" id="KW-0436">Ligase</keyword>
<comment type="cofactor">
    <cofactor evidence="1">
        <name>Mn(2+)</name>
        <dbReference type="ChEBI" id="CHEBI:29035"/>
    </cofactor>
</comment>
<dbReference type="PANTHER" id="PTHR43472">
    <property type="entry name" value="PHOSPHORIBOSYLAMINE--GLYCINE LIGASE"/>
    <property type="match status" value="1"/>
</dbReference>
<dbReference type="InterPro" id="IPR037123">
    <property type="entry name" value="PRibGlycinamide_synth_C_sf"/>
</dbReference>
<dbReference type="Proteomes" id="UP001589683">
    <property type="component" value="Unassembled WGS sequence"/>
</dbReference>
<dbReference type="InterPro" id="IPR016185">
    <property type="entry name" value="PreATP-grasp_dom_sf"/>
</dbReference>
<dbReference type="InterPro" id="IPR020561">
    <property type="entry name" value="PRibGlycinamid_synth_ATP-grasp"/>
</dbReference>
<comment type="catalytic activity">
    <reaction evidence="12">
        <text>5-phospho-beta-D-ribosylamine + glycine + ATP = N(1)-(5-phospho-beta-D-ribosyl)glycinamide + ADP + phosphate + H(+)</text>
        <dbReference type="Rhea" id="RHEA:17453"/>
        <dbReference type="ChEBI" id="CHEBI:15378"/>
        <dbReference type="ChEBI" id="CHEBI:30616"/>
        <dbReference type="ChEBI" id="CHEBI:43474"/>
        <dbReference type="ChEBI" id="CHEBI:57305"/>
        <dbReference type="ChEBI" id="CHEBI:58681"/>
        <dbReference type="ChEBI" id="CHEBI:143788"/>
        <dbReference type="ChEBI" id="CHEBI:456216"/>
        <dbReference type="EC" id="6.3.4.13"/>
    </reaction>
</comment>
<dbReference type="SUPFAM" id="SSF51246">
    <property type="entry name" value="Rudiment single hybrid motif"/>
    <property type="match status" value="1"/>
</dbReference>
<dbReference type="InterPro" id="IPR020559">
    <property type="entry name" value="PRibGlycinamide_synth_CS"/>
</dbReference>
<dbReference type="InterPro" id="IPR011054">
    <property type="entry name" value="Rudment_hybrid_motif"/>
</dbReference>
<proteinExistence type="inferred from homology"/>
<dbReference type="RefSeq" id="WP_213890619.1">
    <property type="nucleotide sequence ID" value="NZ_JAGFNU010000012.1"/>
</dbReference>
<keyword evidence="7 12" id="KW-0658">Purine biosynthesis</keyword>
<evidence type="ECO:0000256" key="3">
    <source>
        <dbReference type="ARBA" id="ARBA00005174"/>
    </source>
</evidence>
<reference evidence="15 16" key="1">
    <citation type="submission" date="2024-09" db="EMBL/GenBank/DDBJ databases">
        <authorList>
            <person name="Sun Q."/>
            <person name="Mori K."/>
        </authorList>
    </citation>
    <scope>NUCLEOTIDE SEQUENCE [LARGE SCALE GENOMIC DNA]</scope>
    <source>
        <strain evidence="15 16">CECT 8726</strain>
    </source>
</reference>
<dbReference type="Gene3D" id="3.30.1490.20">
    <property type="entry name" value="ATP-grasp fold, A domain"/>
    <property type="match status" value="1"/>
</dbReference>
<accession>A0ABV5JC53</accession>
<evidence type="ECO:0000256" key="8">
    <source>
        <dbReference type="ARBA" id="ARBA00022840"/>
    </source>
</evidence>
<evidence type="ECO:0000256" key="5">
    <source>
        <dbReference type="ARBA" id="ARBA00022598"/>
    </source>
</evidence>
<evidence type="ECO:0000256" key="6">
    <source>
        <dbReference type="ARBA" id="ARBA00022741"/>
    </source>
</evidence>
<dbReference type="EMBL" id="JBHMEA010000009">
    <property type="protein sequence ID" value="MFB9231036.1"/>
    <property type="molecule type" value="Genomic_DNA"/>
</dbReference>
<dbReference type="HAMAP" id="MF_00138">
    <property type="entry name" value="GARS"/>
    <property type="match status" value="1"/>
</dbReference>
<comment type="caution">
    <text evidence="15">The sequence shown here is derived from an EMBL/GenBank/DDBJ whole genome shotgun (WGS) entry which is preliminary data.</text>
</comment>
<organism evidence="15 16">
    <name type="scientific">Pseudohalocynthiibacter aestuariivivens</name>
    <dbReference type="NCBI Taxonomy" id="1591409"/>
    <lineage>
        <taxon>Bacteria</taxon>
        <taxon>Pseudomonadati</taxon>
        <taxon>Pseudomonadota</taxon>
        <taxon>Alphaproteobacteria</taxon>
        <taxon>Rhodobacterales</taxon>
        <taxon>Paracoccaceae</taxon>
        <taxon>Pseudohalocynthiibacter</taxon>
    </lineage>
</organism>